<feature type="domain" description="C-type lectin" evidence="1">
    <location>
        <begin position="147"/>
        <end position="282"/>
    </location>
</feature>
<gene>
    <name evidence="3" type="primary">LOC101895417</name>
</gene>
<dbReference type="Pfam" id="PF00059">
    <property type="entry name" value="Lectin_C"/>
    <property type="match status" value="1"/>
</dbReference>
<organism evidence="2 3">
    <name type="scientific">Musca domestica</name>
    <name type="common">House fly</name>
    <dbReference type="NCBI Taxonomy" id="7370"/>
    <lineage>
        <taxon>Eukaryota</taxon>
        <taxon>Metazoa</taxon>
        <taxon>Ecdysozoa</taxon>
        <taxon>Arthropoda</taxon>
        <taxon>Hexapoda</taxon>
        <taxon>Insecta</taxon>
        <taxon>Pterygota</taxon>
        <taxon>Neoptera</taxon>
        <taxon>Endopterygota</taxon>
        <taxon>Diptera</taxon>
        <taxon>Brachycera</taxon>
        <taxon>Muscomorpha</taxon>
        <taxon>Muscoidea</taxon>
        <taxon>Muscidae</taxon>
        <taxon>Musca</taxon>
    </lineage>
</organism>
<dbReference type="SMART" id="SM00034">
    <property type="entry name" value="CLECT"/>
    <property type="match status" value="1"/>
</dbReference>
<dbReference type="KEGG" id="mde:101895417"/>
<dbReference type="PROSITE" id="PS50041">
    <property type="entry name" value="C_TYPE_LECTIN_2"/>
    <property type="match status" value="1"/>
</dbReference>
<sequence>MFIWQIIAVCVSILTTIYSLICRDSKADLRYHFYLLAESHRSLGEKLHIENVDSLETCKQLTRLYKGLAFNYGPKDRLRNKVTIAGNTSRDHYWEQAQLYFNCHVLKCPERESSKTLINDSSFNYYSLYDQLIAVPHHICVSQVGIFTLSTNPETFVNASMQCQKPNNDTKQCGSLAHIASEKRTTSLARILTEYNEKQEEIKLKSKINLAYVGLHFNRSRGNHFEMFNMDDDSLRCFGYRAWEPGNPKMSSNLRNTSCVALSSHGTWLTVDCKRKLPYFCEVLTRCHDKKDGWKGANQ</sequence>
<dbReference type="InterPro" id="IPR001304">
    <property type="entry name" value="C-type_lectin-like"/>
</dbReference>
<name>A0A9J7DD28_MUSDO</name>
<accession>A0A9J7DD28</accession>
<keyword evidence="2" id="KW-1185">Reference proteome</keyword>
<proteinExistence type="predicted"/>
<dbReference type="InterPro" id="IPR016187">
    <property type="entry name" value="CTDL_fold"/>
</dbReference>
<dbReference type="OrthoDB" id="8066719at2759"/>
<dbReference type="InterPro" id="IPR016186">
    <property type="entry name" value="C-type_lectin-like/link_sf"/>
</dbReference>
<dbReference type="GeneID" id="101895417"/>
<dbReference type="RefSeq" id="XP_019890867.1">
    <property type="nucleotide sequence ID" value="XM_020035308.2"/>
</dbReference>
<reference evidence="3" key="1">
    <citation type="submission" date="2025-08" db="UniProtKB">
        <authorList>
            <consortium name="RefSeq"/>
        </authorList>
    </citation>
    <scope>IDENTIFICATION</scope>
    <source>
        <strain evidence="3">Aabys</strain>
        <tissue evidence="3">Whole body</tissue>
    </source>
</reference>
<evidence type="ECO:0000259" key="1">
    <source>
        <dbReference type="PROSITE" id="PS50041"/>
    </source>
</evidence>
<dbReference type="CDD" id="cd00037">
    <property type="entry name" value="CLECT"/>
    <property type="match status" value="1"/>
</dbReference>
<dbReference type="SUPFAM" id="SSF56436">
    <property type="entry name" value="C-type lectin-like"/>
    <property type="match status" value="1"/>
</dbReference>
<dbReference type="VEuPathDB" id="VectorBase:MDOMA2_012348"/>
<evidence type="ECO:0000313" key="2">
    <source>
        <dbReference type="Proteomes" id="UP001652621"/>
    </source>
</evidence>
<dbReference type="Proteomes" id="UP001652621">
    <property type="component" value="Unplaced"/>
</dbReference>
<dbReference type="AlphaFoldDB" id="A0A9J7DD28"/>
<evidence type="ECO:0000313" key="3">
    <source>
        <dbReference type="RefSeq" id="XP_019890867.1"/>
    </source>
</evidence>
<protein>
    <submittedName>
        <fullName evidence="3">Uncharacterized protein LOC101895417 isoform X1</fullName>
    </submittedName>
</protein>
<dbReference type="Gene3D" id="3.10.100.10">
    <property type="entry name" value="Mannose-Binding Protein A, subunit A"/>
    <property type="match status" value="1"/>
</dbReference>